<dbReference type="InterPro" id="IPR004358">
    <property type="entry name" value="Sig_transdc_His_kin-like_C"/>
</dbReference>
<dbReference type="EMBL" id="VCIZ01000009">
    <property type="protein sequence ID" value="TSP11766.1"/>
    <property type="molecule type" value="Genomic_DNA"/>
</dbReference>
<evidence type="ECO:0000313" key="11">
    <source>
        <dbReference type="Proteomes" id="UP000318943"/>
    </source>
</evidence>
<dbReference type="Gene3D" id="1.10.287.130">
    <property type="match status" value="1"/>
</dbReference>
<comment type="catalytic activity">
    <reaction evidence="1">
        <text>ATP + protein L-histidine = ADP + protein N-phospho-L-histidine.</text>
        <dbReference type="EC" id="2.7.13.3"/>
    </reaction>
</comment>
<evidence type="ECO:0000313" key="10">
    <source>
        <dbReference type="EMBL" id="URF06083.1"/>
    </source>
</evidence>
<evidence type="ECO:0000256" key="3">
    <source>
        <dbReference type="ARBA" id="ARBA00022679"/>
    </source>
</evidence>
<organism evidence="10 12">
    <name type="scientific">Cupriavidus campinensis</name>
    <dbReference type="NCBI Taxonomy" id="151783"/>
    <lineage>
        <taxon>Bacteria</taxon>
        <taxon>Pseudomonadati</taxon>
        <taxon>Pseudomonadota</taxon>
        <taxon>Betaproteobacteria</taxon>
        <taxon>Burkholderiales</taxon>
        <taxon>Burkholderiaceae</taxon>
        <taxon>Cupriavidus</taxon>
    </lineage>
</organism>
<keyword evidence="6 10" id="KW-0067">ATP-binding</keyword>
<dbReference type="CDD" id="cd00075">
    <property type="entry name" value="HATPase"/>
    <property type="match status" value="1"/>
</dbReference>
<dbReference type="Pfam" id="PF25323">
    <property type="entry name" value="6TM_PilS"/>
    <property type="match status" value="1"/>
</dbReference>
<keyword evidence="11" id="KW-1185">Reference proteome</keyword>
<evidence type="ECO:0000256" key="5">
    <source>
        <dbReference type="ARBA" id="ARBA00022777"/>
    </source>
</evidence>
<keyword evidence="7" id="KW-1133">Transmembrane helix</keyword>
<evidence type="ECO:0000256" key="4">
    <source>
        <dbReference type="ARBA" id="ARBA00022741"/>
    </source>
</evidence>
<reference evidence="9 11" key="1">
    <citation type="submission" date="2019-05" db="EMBL/GenBank/DDBJ databases">
        <title>Whole genome sequence analysis of Cupriavidus campinensis S14E4C strain.</title>
        <authorList>
            <person name="Abbaszade G."/>
            <person name="Szabo A."/>
            <person name="Toumi M."/>
            <person name="Toth E."/>
        </authorList>
    </citation>
    <scope>NUCLEOTIDE SEQUENCE [LARGE SCALE GENOMIC DNA]</scope>
    <source>
        <strain evidence="9 11">S14E4C</strain>
    </source>
</reference>
<evidence type="ECO:0000313" key="12">
    <source>
        <dbReference type="Proteomes" id="UP001056132"/>
    </source>
</evidence>
<feature type="transmembrane region" description="Helical" evidence="7">
    <location>
        <begin position="130"/>
        <end position="149"/>
    </location>
</feature>
<proteinExistence type="predicted"/>
<sequence>MPGVAPQRHGLVSLRRLCWLRWALLAGQALLLVSCESVAGIHLPYKPLLYLFAAQAIFNVTTVARLHWHGQHNTVPSDAELMAQMIVDLTALSAILFYTGGATNPFVSFYLPGLAIASAILPWRFVSALALYALACYSLLLLDYVPLHLHNPDNAVNYHLAGMWLNFVASAVMIAFFVARLSGVLRQRDAQLNLAREQLLRESRAEALNDQAAAVAHEIGTPLATLAVIAGELRGDASDAARGTTPVADYLPDFRTMEQQLDLCRSILARLRADREPLAPQPLDTWLAPFVERWQLRHPQASLQSTLAPDAATQPVDAARVSQILTILLDNAARSQQAMGHAMRQAPPLRLDITGDGHALRFAVTDHGGGIPPALRAQLGEAPVASTHGGQGIGLYLAQSAARQLGGSLSWQDHRAGGTVALLRLPLAGAAPLNLTSPDFQP</sequence>
<dbReference type="SUPFAM" id="SSF55874">
    <property type="entry name" value="ATPase domain of HSP90 chaperone/DNA topoisomerase II/histidine kinase"/>
    <property type="match status" value="1"/>
</dbReference>
<evidence type="ECO:0000313" key="9">
    <source>
        <dbReference type="EMBL" id="TSP11766.1"/>
    </source>
</evidence>
<keyword evidence="7" id="KW-0472">Membrane</keyword>
<dbReference type="GO" id="GO:0005886">
    <property type="term" value="C:plasma membrane"/>
    <property type="evidence" value="ECO:0007669"/>
    <property type="project" value="TreeGrafter"/>
</dbReference>
<accession>A0AAE9I3V7</accession>
<keyword evidence="4" id="KW-0547">Nucleotide-binding</keyword>
<dbReference type="GO" id="GO:0005524">
    <property type="term" value="F:ATP binding"/>
    <property type="evidence" value="ECO:0007669"/>
    <property type="project" value="UniProtKB-KW"/>
</dbReference>
<dbReference type="Proteomes" id="UP001056132">
    <property type="component" value="Chromosome 1"/>
</dbReference>
<dbReference type="EC" id="2.7.13.3" evidence="2"/>
<evidence type="ECO:0000256" key="6">
    <source>
        <dbReference type="ARBA" id="ARBA00022840"/>
    </source>
</evidence>
<dbReference type="PRINTS" id="PR00344">
    <property type="entry name" value="BCTRLSENSOR"/>
</dbReference>
<dbReference type="InterPro" id="IPR005467">
    <property type="entry name" value="His_kinase_dom"/>
</dbReference>
<dbReference type="Gene3D" id="3.30.565.10">
    <property type="entry name" value="Histidine kinase-like ATPase, C-terminal domain"/>
    <property type="match status" value="1"/>
</dbReference>
<gene>
    <name evidence="9" type="ORF">FGG12_16655</name>
    <name evidence="10" type="ORF">M5D45_00790</name>
</gene>
<dbReference type="Proteomes" id="UP000318943">
    <property type="component" value="Unassembled WGS sequence"/>
</dbReference>
<feature type="transmembrane region" description="Helical" evidence="7">
    <location>
        <begin position="20"/>
        <end position="42"/>
    </location>
</feature>
<dbReference type="AlphaFoldDB" id="A0AAE9I3V7"/>
<evidence type="ECO:0000256" key="2">
    <source>
        <dbReference type="ARBA" id="ARBA00012438"/>
    </source>
</evidence>
<dbReference type="PROSITE" id="PS50109">
    <property type="entry name" value="HIS_KIN"/>
    <property type="match status" value="1"/>
</dbReference>
<evidence type="ECO:0000256" key="7">
    <source>
        <dbReference type="SAM" id="Phobius"/>
    </source>
</evidence>
<keyword evidence="7" id="KW-0812">Transmembrane</keyword>
<keyword evidence="5 9" id="KW-0418">Kinase</keyword>
<dbReference type="InterPro" id="IPR050980">
    <property type="entry name" value="2C_sensor_his_kinase"/>
</dbReference>
<dbReference type="GO" id="GO:0000155">
    <property type="term" value="F:phosphorelay sensor kinase activity"/>
    <property type="evidence" value="ECO:0007669"/>
    <property type="project" value="TreeGrafter"/>
</dbReference>
<reference evidence="10" key="3">
    <citation type="submission" date="2022-05" db="EMBL/GenBank/DDBJ databases">
        <authorList>
            <person name="Kunte H.-J."/>
        </authorList>
    </citation>
    <scope>NUCLEOTIDE SEQUENCE</scope>
    <source>
        <strain evidence="10">G5</strain>
    </source>
</reference>
<dbReference type="PANTHER" id="PTHR44936:SF10">
    <property type="entry name" value="SENSOR PROTEIN RSTB"/>
    <property type="match status" value="1"/>
</dbReference>
<protein>
    <recommendedName>
        <fullName evidence="2">histidine kinase</fullName>
        <ecNumber evidence="2">2.7.13.3</ecNumber>
    </recommendedName>
</protein>
<dbReference type="EMBL" id="CP097330">
    <property type="protein sequence ID" value="URF06083.1"/>
    <property type="molecule type" value="Genomic_DNA"/>
</dbReference>
<reference evidence="10" key="2">
    <citation type="journal article" date="2022" name="Microbiol. Resour. Announc.">
        <title>Genome Sequence of Cupriavidus campinensis Strain G5, a Member of a Bacterial Consortium Capable of Polyethylene Degradation.</title>
        <authorList>
            <person name="Schneider B."/>
            <person name="Pfeiffer F."/>
            <person name="Dyall-Smith M."/>
            <person name="Kunte H.J."/>
        </authorList>
    </citation>
    <scope>NUCLEOTIDE SEQUENCE</scope>
    <source>
        <strain evidence="10">G5</strain>
    </source>
</reference>
<evidence type="ECO:0000259" key="8">
    <source>
        <dbReference type="PROSITE" id="PS50109"/>
    </source>
</evidence>
<dbReference type="PANTHER" id="PTHR44936">
    <property type="entry name" value="SENSOR PROTEIN CREC"/>
    <property type="match status" value="1"/>
</dbReference>
<dbReference type="InterPro" id="IPR036890">
    <property type="entry name" value="HATPase_C_sf"/>
</dbReference>
<feature type="domain" description="Histidine kinase" evidence="8">
    <location>
        <begin position="214"/>
        <end position="429"/>
    </location>
</feature>
<dbReference type="Pfam" id="PF02518">
    <property type="entry name" value="HATPase_c"/>
    <property type="match status" value="1"/>
</dbReference>
<dbReference type="InterPro" id="IPR003594">
    <property type="entry name" value="HATPase_dom"/>
</dbReference>
<keyword evidence="3" id="KW-0808">Transferase</keyword>
<dbReference type="KEGG" id="ccam:M5D45_00790"/>
<dbReference type="SMART" id="SM00387">
    <property type="entry name" value="HATPase_c"/>
    <property type="match status" value="1"/>
</dbReference>
<evidence type="ECO:0000256" key="1">
    <source>
        <dbReference type="ARBA" id="ARBA00000085"/>
    </source>
</evidence>
<name>A0AAE9I3V7_9BURK</name>
<feature type="transmembrane region" description="Helical" evidence="7">
    <location>
        <begin position="161"/>
        <end position="179"/>
    </location>
</feature>